<dbReference type="GO" id="GO:0070007">
    <property type="term" value="F:glutamic-type endopeptidase activity"/>
    <property type="evidence" value="ECO:0007669"/>
    <property type="project" value="InterPro"/>
</dbReference>
<dbReference type="OrthoDB" id="2862635at2759"/>
<dbReference type="SUPFAM" id="SSF49899">
    <property type="entry name" value="Concanavalin A-like lectins/glucanases"/>
    <property type="match status" value="1"/>
</dbReference>
<feature type="signal peptide" evidence="3">
    <location>
        <begin position="1"/>
        <end position="19"/>
    </location>
</feature>
<feature type="compositionally biased region" description="Basic residues" evidence="2">
    <location>
        <begin position="32"/>
        <end position="45"/>
    </location>
</feature>
<dbReference type="Gene3D" id="2.60.120.700">
    <property type="entry name" value="Peptidase G1"/>
    <property type="match status" value="1"/>
</dbReference>
<dbReference type="AlphaFoldDB" id="A0A9W9H0I2"/>
<dbReference type="PRINTS" id="PR00977">
    <property type="entry name" value="SCYTLDPTASE"/>
</dbReference>
<dbReference type="RefSeq" id="XP_056522321.1">
    <property type="nucleotide sequence ID" value="XM_056665371.1"/>
</dbReference>
<feature type="region of interest" description="Disordered" evidence="2">
    <location>
        <begin position="31"/>
        <end position="50"/>
    </location>
</feature>
<dbReference type="InterPro" id="IPR013320">
    <property type="entry name" value="ConA-like_dom_sf"/>
</dbReference>
<dbReference type="InterPro" id="IPR038656">
    <property type="entry name" value="Peptidase_G1_sf"/>
</dbReference>
<dbReference type="GeneID" id="81404541"/>
<evidence type="ECO:0000313" key="4">
    <source>
        <dbReference type="EMBL" id="KAJ5135349.1"/>
    </source>
</evidence>
<dbReference type="PANTHER" id="PTHR37536">
    <property type="entry name" value="PUTATIVE (AFU_ORTHOLOGUE AFUA_3G02970)-RELATED"/>
    <property type="match status" value="1"/>
</dbReference>
<organism evidence="4 5">
    <name type="scientific">Penicillium bovifimosum</name>
    <dbReference type="NCBI Taxonomy" id="126998"/>
    <lineage>
        <taxon>Eukaryota</taxon>
        <taxon>Fungi</taxon>
        <taxon>Dikarya</taxon>
        <taxon>Ascomycota</taxon>
        <taxon>Pezizomycotina</taxon>
        <taxon>Eurotiomycetes</taxon>
        <taxon>Eurotiomycetidae</taxon>
        <taxon>Eurotiales</taxon>
        <taxon>Aspergillaceae</taxon>
        <taxon>Penicillium</taxon>
    </lineage>
</organism>
<proteinExistence type="predicted"/>
<name>A0A9W9H0I2_9EURO</name>
<dbReference type="GO" id="GO:0006508">
    <property type="term" value="P:proteolysis"/>
    <property type="evidence" value="ECO:0007669"/>
    <property type="project" value="InterPro"/>
</dbReference>
<protein>
    <submittedName>
        <fullName evidence="4">Peptidase A4 family protein</fullName>
    </submittedName>
</protein>
<reference evidence="4" key="1">
    <citation type="submission" date="2022-11" db="EMBL/GenBank/DDBJ databases">
        <authorList>
            <person name="Petersen C."/>
        </authorList>
    </citation>
    <scope>NUCLEOTIDE SEQUENCE</scope>
    <source>
        <strain evidence="4">IBT 22155</strain>
    </source>
</reference>
<comment type="caution">
    <text evidence="4">The sequence shown here is derived from an EMBL/GenBank/DDBJ whole genome shotgun (WGS) entry which is preliminary data.</text>
</comment>
<accession>A0A9W9H0I2</accession>
<dbReference type="PANTHER" id="PTHR37536:SF1">
    <property type="entry name" value="ASPERGILLOPEPSIN, PUTAITVE (AFU_ORTHOLOGUE AFUA_7G01200)"/>
    <property type="match status" value="1"/>
</dbReference>
<keyword evidence="3" id="KW-0732">Signal</keyword>
<dbReference type="Pfam" id="PF01828">
    <property type="entry name" value="Peptidase_A4"/>
    <property type="match status" value="1"/>
</dbReference>
<keyword evidence="5" id="KW-1185">Reference proteome</keyword>
<dbReference type="EMBL" id="JAPQKL010000004">
    <property type="protein sequence ID" value="KAJ5135349.1"/>
    <property type="molecule type" value="Genomic_DNA"/>
</dbReference>
<dbReference type="InterPro" id="IPR000250">
    <property type="entry name" value="Peptidase_G1"/>
</dbReference>
<evidence type="ECO:0000256" key="3">
    <source>
        <dbReference type="SAM" id="SignalP"/>
    </source>
</evidence>
<evidence type="ECO:0000313" key="5">
    <source>
        <dbReference type="Proteomes" id="UP001149079"/>
    </source>
</evidence>
<gene>
    <name evidence="4" type="ORF">N7515_004627</name>
</gene>
<reference evidence="4" key="2">
    <citation type="journal article" date="2023" name="IMA Fungus">
        <title>Comparative genomic study of the Penicillium genus elucidates a diverse pangenome and 15 lateral gene transfer events.</title>
        <authorList>
            <person name="Petersen C."/>
            <person name="Sorensen T."/>
            <person name="Nielsen M.R."/>
            <person name="Sondergaard T.E."/>
            <person name="Sorensen J.L."/>
            <person name="Fitzpatrick D.A."/>
            <person name="Frisvad J.C."/>
            <person name="Nielsen K.L."/>
        </authorList>
    </citation>
    <scope>NUCLEOTIDE SEQUENCE</scope>
    <source>
        <strain evidence="4">IBT 22155</strain>
    </source>
</reference>
<sequence length="288" mass="31019">MKSILVFLLLTSLLHQGTTLGVVVSSSSNLQKRARQPLRAKHNRTSHPLQEIPHSSFSLSRLKLTSNTQSTYSSTNWAGAVLKTPPSPNATYTYVSATVTVPTPTPTSSTPTTYQAASAWVGIDGATYTTAILQTGVDFYIIDGEPYTDAWYEWYPNFALYYDEFAVNPGDVLVASVNMTAPDRGVCMIENVSTGETASKTVTAPKSTATIVGQNAEWVVEDFASGEDQVPFVGFGEVKFEGCEAVADGIGYQLEEATFYQLVDAGGSVIARVEAVDDESTVIVERVV</sequence>
<evidence type="ECO:0000256" key="2">
    <source>
        <dbReference type="SAM" id="MobiDB-lite"/>
    </source>
</evidence>
<dbReference type="Proteomes" id="UP001149079">
    <property type="component" value="Unassembled WGS sequence"/>
</dbReference>
<evidence type="ECO:0000256" key="1">
    <source>
        <dbReference type="PIRSR" id="PIRSR600250-50"/>
    </source>
</evidence>
<feature type="active site" description="Proton acceptor" evidence="1">
    <location>
        <position position="221"/>
    </location>
</feature>
<dbReference type="CDD" id="cd13426">
    <property type="entry name" value="Peptidase_G1"/>
    <property type="match status" value="1"/>
</dbReference>
<feature type="chain" id="PRO_5040881750" evidence="3">
    <location>
        <begin position="20"/>
        <end position="288"/>
    </location>
</feature>